<evidence type="ECO:0000313" key="2">
    <source>
        <dbReference type="Proteomes" id="UP000692816"/>
    </source>
</evidence>
<comment type="caution">
    <text evidence="1">The sequence shown here is derived from an EMBL/GenBank/DDBJ whole genome shotgun (WGS) entry which is preliminary data.</text>
</comment>
<sequence>MVDTALIAAERGEANPFLSKDAGIVHALPRLNLTPAHASDRQFRGSGMWPRSAGCCLYDLKTGTFTVPASLAEHNEKARKIPGKDPH</sequence>
<reference evidence="1" key="1">
    <citation type="journal article" date="2021" name="Int. J. Syst. Evol. Microbiol.">
        <title>Bradyrhizobium septentrionale sp. nov. (sv. septentrionale) and Bradyrhizobium quebecense sp. nov. (sv. septentrionale) associated with legumes native to Canada possess rearranged symbiosis genes and numerous insertion sequences.</title>
        <authorList>
            <person name="Bromfield E.S.P."/>
            <person name="Cloutier S."/>
        </authorList>
    </citation>
    <scope>NUCLEOTIDE SEQUENCE</scope>
    <source>
        <strain evidence="1">12S5</strain>
    </source>
</reference>
<protein>
    <submittedName>
        <fullName evidence="1">Uncharacterized protein</fullName>
    </submittedName>
</protein>
<dbReference type="RefSeq" id="WP_207839580.1">
    <property type="nucleotide sequence ID" value="NZ_CP088282.1"/>
</dbReference>
<gene>
    <name evidence="1" type="ORF">J4P68_38165</name>
</gene>
<proteinExistence type="predicted"/>
<accession>A0ABS3MUV7</accession>
<evidence type="ECO:0000313" key="1">
    <source>
        <dbReference type="EMBL" id="MBO1435100.1"/>
    </source>
</evidence>
<name>A0ABS3MUV7_9BRAD</name>
<keyword evidence="2" id="KW-1185">Reference proteome</keyword>
<dbReference type="Proteomes" id="UP000692816">
    <property type="component" value="Unassembled WGS sequence"/>
</dbReference>
<dbReference type="EMBL" id="JAGEPA010000001">
    <property type="protein sequence ID" value="MBO1435100.1"/>
    <property type="molecule type" value="Genomic_DNA"/>
</dbReference>
<organism evidence="1 2">
    <name type="scientific">Bradyrhizobium quebecense</name>
    <dbReference type="NCBI Taxonomy" id="2748629"/>
    <lineage>
        <taxon>Bacteria</taxon>
        <taxon>Pseudomonadati</taxon>
        <taxon>Pseudomonadota</taxon>
        <taxon>Alphaproteobacteria</taxon>
        <taxon>Hyphomicrobiales</taxon>
        <taxon>Nitrobacteraceae</taxon>
        <taxon>Bradyrhizobium</taxon>
    </lineage>
</organism>